<dbReference type="EMBL" id="BMHV01000034">
    <property type="protein sequence ID" value="GGF74900.1"/>
    <property type="molecule type" value="Genomic_DNA"/>
</dbReference>
<sequence length="46" mass="5014">MQSLVKDWKFPAGPIIDPNPGPMFERAVAAPLRAVTKSSPVKLRPV</sequence>
<keyword evidence="2" id="KW-1185">Reference proteome</keyword>
<comment type="caution">
    <text evidence="1">The sequence shown here is derived from an EMBL/GenBank/DDBJ whole genome shotgun (WGS) entry which is preliminary data.</text>
</comment>
<evidence type="ECO:0000313" key="1">
    <source>
        <dbReference type="EMBL" id="GGF74900.1"/>
    </source>
</evidence>
<accession>A0A917CA18</accession>
<organism evidence="1 2">
    <name type="scientific">Terasakiella brassicae</name>
    <dbReference type="NCBI Taxonomy" id="1634917"/>
    <lineage>
        <taxon>Bacteria</taxon>
        <taxon>Pseudomonadati</taxon>
        <taxon>Pseudomonadota</taxon>
        <taxon>Alphaproteobacteria</taxon>
        <taxon>Rhodospirillales</taxon>
        <taxon>Terasakiellaceae</taxon>
        <taxon>Terasakiella</taxon>
    </lineage>
</organism>
<name>A0A917CA18_9PROT</name>
<evidence type="ECO:0000313" key="2">
    <source>
        <dbReference type="Proteomes" id="UP000632498"/>
    </source>
</evidence>
<proteinExistence type="predicted"/>
<dbReference type="Proteomes" id="UP000632498">
    <property type="component" value="Unassembled WGS sequence"/>
</dbReference>
<reference evidence="1" key="2">
    <citation type="submission" date="2020-09" db="EMBL/GenBank/DDBJ databases">
        <authorList>
            <person name="Sun Q."/>
            <person name="Zhou Y."/>
        </authorList>
    </citation>
    <scope>NUCLEOTIDE SEQUENCE</scope>
    <source>
        <strain evidence="1">CGMCC 1.15254</strain>
    </source>
</reference>
<protein>
    <submittedName>
        <fullName evidence="1">Uncharacterized protein</fullName>
    </submittedName>
</protein>
<reference evidence="1" key="1">
    <citation type="journal article" date="2014" name="Int. J. Syst. Evol. Microbiol.">
        <title>Complete genome sequence of Corynebacterium casei LMG S-19264T (=DSM 44701T), isolated from a smear-ripened cheese.</title>
        <authorList>
            <consortium name="US DOE Joint Genome Institute (JGI-PGF)"/>
            <person name="Walter F."/>
            <person name="Albersmeier A."/>
            <person name="Kalinowski J."/>
            <person name="Ruckert C."/>
        </authorList>
    </citation>
    <scope>NUCLEOTIDE SEQUENCE</scope>
    <source>
        <strain evidence="1">CGMCC 1.15254</strain>
    </source>
</reference>
<dbReference type="AlphaFoldDB" id="A0A917CA18"/>
<gene>
    <name evidence="1" type="ORF">GCM10011332_31190</name>
</gene>